<protein>
    <submittedName>
        <fullName evidence="1">Uncharacterized protein</fullName>
    </submittedName>
</protein>
<name>A0A926DMR7_9FIRM</name>
<dbReference type="Proteomes" id="UP000611762">
    <property type="component" value="Unassembled WGS sequence"/>
</dbReference>
<gene>
    <name evidence="1" type="ORF">H8698_07515</name>
</gene>
<organism evidence="1 2">
    <name type="scientific">Congzhengia minquanensis</name>
    <dbReference type="NCBI Taxonomy" id="2763657"/>
    <lineage>
        <taxon>Bacteria</taxon>
        <taxon>Bacillati</taxon>
        <taxon>Bacillota</taxon>
        <taxon>Clostridia</taxon>
        <taxon>Eubacteriales</taxon>
        <taxon>Oscillospiraceae</taxon>
        <taxon>Congzhengia</taxon>
    </lineage>
</organism>
<accession>A0A926DMR7</accession>
<comment type="caution">
    <text evidence="1">The sequence shown here is derived from an EMBL/GenBank/DDBJ whole genome shotgun (WGS) entry which is preliminary data.</text>
</comment>
<dbReference type="AlphaFoldDB" id="A0A926DMR7"/>
<proteinExistence type="predicted"/>
<evidence type="ECO:0000313" key="1">
    <source>
        <dbReference type="EMBL" id="MBC8540823.1"/>
    </source>
</evidence>
<evidence type="ECO:0000313" key="2">
    <source>
        <dbReference type="Proteomes" id="UP000611762"/>
    </source>
</evidence>
<dbReference type="EMBL" id="JACRSU010000002">
    <property type="protein sequence ID" value="MBC8540823.1"/>
    <property type="molecule type" value="Genomic_DNA"/>
</dbReference>
<dbReference type="RefSeq" id="WP_249311974.1">
    <property type="nucleotide sequence ID" value="NZ_JACRSU010000002.1"/>
</dbReference>
<reference evidence="1" key="1">
    <citation type="submission" date="2020-08" db="EMBL/GenBank/DDBJ databases">
        <title>Genome public.</title>
        <authorList>
            <person name="Liu C."/>
            <person name="Sun Q."/>
        </authorList>
    </citation>
    <scope>NUCLEOTIDE SEQUENCE</scope>
    <source>
        <strain evidence="1">H8</strain>
    </source>
</reference>
<sequence>MSNRDRILQLIDGVPDTKLSFVVKVIESLQAYAGEELNGNHSPNQDTIDAINEVANMQATGKGQHFKGATNDFLEMMMND</sequence>
<keyword evidence="2" id="KW-1185">Reference proteome</keyword>